<feature type="non-terminal residue" evidence="1">
    <location>
        <position position="1"/>
    </location>
</feature>
<gene>
    <name evidence="1" type="ORF">N309_09749</name>
</gene>
<reference evidence="1 2" key="1">
    <citation type="submission" date="2014-06" db="EMBL/GenBank/DDBJ databases">
        <title>Genome evolution of avian class.</title>
        <authorList>
            <person name="Zhang G."/>
            <person name="Li C."/>
        </authorList>
    </citation>
    <scope>NUCLEOTIDE SEQUENCE [LARGE SCALE GENOMIC DNA]</scope>
    <source>
        <strain evidence="1">BGI_N309</strain>
    </source>
</reference>
<accession>A0A099YZ44</accession>
<evidence type="ECO:0000313" key="1">
    <source>
        <dbReference type="EMBL" id="KGL75444.1"/>
    </source>
</evidence>
<dbReference type="Proteomes" id="UP000053641">
    <property type="component" value="Unassembled WGS sequence"/>
</dbReference>
<keyword evidence="2" id="KW-1185">Reference proteome</keyword>
<proteinExistence type="predicted"/>
<dbReference type="EMBL" id="KL887956">
    <property type="protein sequence ID" value="KGL75444.1"/>
    <property type="molecule type" value="Genomic_DNA"/>
</dbReference>
<protein>
    <submittedName>
        <fullName evidence="1">Uncharacterized protein</fullName>
    </submittedName>
</protein>
<sequence>SPWLLARSASSAIEAAGNAGEVTAVRVDGDSLTAEDAANSSRGGGSH</sequence>
<name>A0A099YZ44_TINGU</name>
<organism evidence="1 2">
    <name type="scientific">Tinamus guttatus</name>
    <name type="common">White-throated tinamou</name>
    <dbReference type="NCBI Taxonomy" id="94827"/>
    <lineage>
        <taxon>Eukaryota</taxon>
        <taxon>Metazoa</taxon>
        <taxon>Chordata</taxon>
        <taxon>Craniata</taxon>
        <taxon>Vertebrata</taxon>
        <taxon>Euteleostomi</taxon>
        <taxon>Archelosauria</taxon>
        <taxon>Archosauria</taxon>
        <taxon>Dinosauria</taxon>
        <taxon>Saurischia</taxon>
        <taxon>Theropoda</taxon>
        <taxon>Coelurosauria</taxon>
        <taxon>Aves</taxon>
        <taxon>Palaeognathae</taxon>
        <taxon>Tinamiformes</taxon>
        <taxon>Tinamidae</taxon>
        <taxon>Tinamus</taxon>
    </lineage>
</organism>
<dbReference type="AlphaFoldDB" id="A0A099YZ44"/>
<feature type="non-terminal residue" evidence="1">
    <location>
        <position position="47"/>
    </location>
</feature>
<evidence type="ECO:0000313" key="2">
    <source>
        <dbReference type="Proteomes" id="UP000053641"/>
    </source>
</evidence>